<protein>
    <submittedName>
        <fullName evidence="5">FAD-dependent monooxygenase</fullName>
    </submittedName>
</protein>
<evidence type="ECO:0000313" key="5">
    <source>
        <dbReference type="EMBL" id="MFF4776003.1"/>
    </source>
</evidence>
<proteinExistence type="predicted"/>
<comment type="cofactor">
    <cofactor evidence="1">
        <name>FAD</name>
        <dbReference type="ChEBI" id="CHEBI:57692"/>
    </cofactor>
</comment>
<dbReference type="InterPro" id="IPR002938">
    <property type="entry name" value="FAD-bd"/>
</dbReference>
<reference evidence="5 6" key="1">
    <citation type="submission" date="2024-10" db="EMBL/GenBank/DDBJ databases">
        <title>The Natural Products Discovery Center: Release of the First 8490 Sequenced Strains for Exploring Actinobacteria Biosynthetic Diversity.</title>
        <authorList>
            <person name="Kalkreuter E."/>
            <person name="Kautsar S.A."/>
            <person name="Yang D."/>
            <person name="Bader C.D."/>
            <person name="Teijaro C.N."/>
            <person name="Fluegel L."/>
            <person name="Davis C.M."/>
            <person name="Simpson J.R."/>
            <person name="Lauterbach L."/>
            <person name="Steele A.D."/>
            <person name="Gui C."/>
            <person name="Meng S."/>
            <person name="Li G."/>
            <person name="Viehrig K."/>
            <person name="Ye F."/>
            <person name="Su P."/>
            <person name="Kiefer A.F."/>
            <person name="Nichols A."/>
            <person name="Cepeda A.J."/>
            <person name="Yan W."/>
            <person name="Fan B."/>
            <person name="Jiang Y."/>
            <person name="Adhikari A."/>
            <person name="Zheng C.-J."/>
            <person name="Schuster L."/>
            <person name="Cowan T.M."/>
            <person name="Smanski M.J."/>
            <person name="Chevrette M.G."/>
            <person name="De Carvalho L.P.S."/>
            <person name="Shen B."/>
        </authorList>
    </citation>
    <scope>NUCLEOTIDE SEQUENCE [LARGE SCALE GENOMIC DNA]</scope>
    <source>
        <strain evidence="5 6">NPDC001281</strain>
    </source>
</reference>
<dbReference type="PRINTS" id="PR00420">
    <property type="entry name" value="RNGMNOXGNASE"/>
</dbReference>
<keyword evidence="5" id="KW-0560">Oxidoreductase</keyword>
<dbReference type="SUPFAM" id="SSF51905">
    <property type="entry name" value="FAD/NAD(P)-binding domain"/>
    <property type="match status" value="1"/>
</dbReference>
<dbReference type="Pfam" id="PF21274">
    <property type="entry name" value="Rng_hyd_C"/>
    <property type="match status" value="1"/>
</dbReference>
<dbReference type="Proteomes" id="UP001602119">
    <property type="component" value="Unassembled WGS sequence"/>
</dbReference>
<dbReference type="Gene3D" id="3.50.50.60">
    <property type="entry name" value="FAD/NAD(P)-binding domain"/>
    <property type="match status" value="2"/>
</dbReference>
<evidence type="ECO:0000313" key="6">
    <source>
        <dbReference type="Proteomes" id="UP001602119"/>
    </source>
</evidence>
<keyword evidence="6" id="KW-1185">Reference proteome</keyword>
<dbReference type="Gene3D" id="3.40.30.120">
    <property type="match status" value="1"/>
</dbReference>
<feature type="domain" description="FAD-binding" evidence="4">
    <location>
        <begin position="3"/>
        <end position="362"/>
    </location>
</feature>
<dbReference type="GO" id="GO:0004497">
    <property type="term" value="F:monooxygenase activity"/>
    <property type="evidence" value="ECO:0007669"/>
    <property type="project" value="UniProtKB-KW"/>
</dbReference>
<dbReference type="InterPro" id="IPR050641">
    <property type="entry name" value="RIFMO-like"/>
</dbReference>
<evidence type="ECO:0000259" key="4">
    <source>
        <dbReference type="Pfam" id="PF01494"/>
    </source>
</evidence>
<evidence type="ECO:0000256" key="1">
    <source>
        <dbReference type="ARBA" id="ARBA00001974"/>
    </source>
</evidence>
<dbReference type="PANTHER" id="PTHR43004">
    <property type="entry name" value="TRK SYSTEM POTASSIUM UPTAKE PROTEIN"/>
    <property type="match status" value="1"/>
</dbReference>
<dbReference type="EMBL" id="JBIAXI010000015">
    <property type="protein sequence ID" value="MFF4776003.1"/>
    <property type="molecule type" value="Genomic_DNA"/>
</dbReference>
<dbReference type="PANTHER" id="PTHR43004:SF19">
    <property type="entry name" value="BINDING MONOOXYGENASE, PUTATIVE (JCVI)-RELATED"/>
    <property type="match status" value="1"/>
</dbReference>
<comment type="caution">
    <text evidence="5">The sequence shown here is derived from an EMBL/GenBank/DDBJ whole genome shotgun (WGS) entry which is preliminary data.</text>
</comment>
<sequence length="527" mass="56259">MNVDVVIAGAGPNGLMLACELSLAGIRPLVLERLPERTEENRANGLVGQVVRMLDRRGLHRRLSGEAEPPRPVPSFVFGALPLDLAALEDNPLYILPVPQRRIEQVLEERAVELGVEIRRGHELTGLAQDDDGVSADVSGPDGPYRVRARYLVGADGGRSRTRKLAGIDFPGVTRDDTVHRTAHAVVPAALVDPATGGLDVPGYGPIPPFRHHRTERGMFVYAPFPSRPLLVGTTEWPTAGDGAEASDAPMTLDELRLSVRRVLGADLPLAPPDGPGPHMLRRLVGGNTRLADRFRAGRVLLLGDAAHVHSAMGGPGLNLGLQDAVNLGWKLAAEVHGWAPPGLLDTYESERRPAAERVIMQTQAQSALVAPGAEVTALRELFAELLADREAARRVADLMAGADIRYDIGGTHPLTGRWAPDLTLDAGSGPVRLATLTENARPLLLDLTRDASLAGELAGRQDRVDAVSARVPEASSTTRAPDPVTALLLRPDCYVVWASDSPNPDARERAALRAALAQWFGAPTSG</sequence>
<name>A0ABW6VCK7_MICFU</name>
<gene>
    <name evidence="5" type="ORF">ACFY05_24415</name>
</gene>
<evidence type="ECO:0000256" key="3">
    <source>
        <dbReference type="ARBA" id="ARBA00022827"/>
    </source>
</evidence>
<dbReference type="Pfam" id="PF01494">
    <property type="entry name" value="FAD_binding_3"/>
    <property type="match status" value="1"/>
</dbReference>
<keyword evidence="2" id="KW-0285">Flavoprotein</keyword>
<keyword evidence="5" id="KW-0503">Monooxygenase</keyword>
<accession>A0ABW6VCK7</accession>
<organism evidence="5 6">
    <name type="scientific">Microtetraspora fusca</name>
    <dbReference type="NCBI Taxonomy" id="1997"/>
    <lineage>
        <taxon>Bacteria</taxon>
        <taxon>Bacillati</taxon>
        <taxon>Actinomycetota</taxon>
        <taxon>Actinomycetes</taxon>
        <taxon>Streptosporangiales</taxon>
        <taxon>Streptosporangiaceae</taxon>
        <taxon>Microtetraspora</taxon>
    </lineage>
</organism>
<keyword evidence="3" id="KW-0274">FAD</keyword>
<dbReference type="RefSeq" id="WP_387344300.1">
    <property type="nucleotide sequence ID" value="NZ_JBIAXI010000015.1"/>
</dbReference>
<evidence type="ECO:0000256" key="2">
    <source>
        <dbReference type="ARBA" id="ARBA00022630"/>
    </source>
</evidence>
<dbReference type="InterPro" id="IPR036188">
    <property type="entry name" value="FAD/NAD-bd_sf"/>
</dbReference>